<keyword evidence="5 7" id="KW-0472">Membrane</keyword>
<keyword evidence="3 7" id="KW-0812">Transmembrane</keyword>
<evidence type="ECO:0000256" key="1">
    <source>
        <dbReference type="ARBA" id="ARBA00004651"/>
    </source>
</evidence>
<evidence type="ECO:0000256" key="2">
    <source>
        <dbReference type="ARBA" id="ARBA00022475"/>
    </source>
</evidence>
<evidence type="ECO:0000259" key="8">
    <source>
        <dbReference type="PROSITE" id="PS50112"/>
    </source>
</evidence>
<evidence type="ECO:0000313" key="13">
    <source>
        <dbReference type="Proteomes" id="UP000461162"/>
    </source>
</evidence>
<accession>A0A7K1KME8</accession>
<evidence type="ECO:0000256" key="3">
    <source>
        <dbReference type="ARBA" id="ARBA00022692"/>
    </source>
</evidence>
<keyword evidence="13" id="KW-1185">Reference proteome</keyword>
<dbReference type="PROSITE" id="PS50887">
    <property type="entry name" value="GGDEF"/>
    <property type="match status" value="1"/>
</dbReference>
<dbReference type="PROSITE" id="PS50112">
    <property type="entry name" value="PAS"/>
    <property type="match status" value="1"/>
</dbReference>
<evidence type="ECO:0000256" key="4">
    <source>
        <dbReference type="ARBA" id="ARBA00022989"/>
    </source>
</evidence>
<feature type="domain" description="PAS" evidence="8">
    <location>
        <begin position="247"/>
        <end position="306"/>
    </location>
</feature>
<dbReference type="NCBIfam" id="TIGR00254">
    <property type="entry name" value="GGDEF"/>
    <property type="match status" value="1"/>
</dbReference>
<feature type="region of interest" description="Disordered" evidence="6">
    <location>
        <begin position="803"/>
        <end position="834"/>
    </location>
</feature>
<dbReference type="SUPFAM" id="SSF141868">
    <property type="entry name" value="EAL domain-like"/>
    <property type="match status" value="1"/>
</dbReference>
<dbReference type="Pfam" id="PF00990">
    <property type="entry name" value="GGDEF"/>
    <property type="match status" value="1"/>
</dbReference>
<dbReference type="NCBIfam" id="TIGR00229">
    <property type="entry name" value="sensory_box"/>
    <property type="match status" value="1"/>
</dbReference>
<reference evidence="12 13" key="1">
    <citation type="submission" date="2019-11" db="EMBL/GenBank/DDBJ databases">
        <title>Pseudodesulfovibrio alkaliphilus, sp. nov., an alkaliphilic sulfate-reducing bacteria from mud volcano of Taman peninsula, Russia.</title>
        <authorList>
            <person name="Frolova A."/>
            <person name="Merkel A.Y."/>
            <person name="Slobodkin A.I."/>
        </authorList>
    </citation>
    <scope>NUCLEOTIDE SEQUENCE [LARGE SCALE GENOMIC DNA]</scope>
    <source>
        <strain evidence="12 13">F-1</strain>
    </source>
</reference>
<evidence type="ECO:0000259" key="10">
    <source>
        <dbReference type="PROSITE" id="PS50883"/>
    </source>
</evidence>
<dbReference type="InterPro" id="IPR035919">
    <property type="entry name" value="EAL_sf"/>
</dbReference>
<dbReference type="SMART" id="SM00091">
    <property type="entry name" value="PAS"/>
    <property type="match status" value="1"/>
</dbReference>
<dbReference type="InterPro" id="IPR013655">
    <property type="entry name" value="PAS_fold_3"/>
</dbReference>
<dbReference type="InterPro" id="IPR001633">
    <property type="entry name" value="EAL_dom"/>
</dbReference>
<dbReference type="SMART" id="SM01049">
    <property type="entry name" value="Cache_2"/>
    <property type="match status" value="1"/>
</dbReference>
<comment type="subcellular location">
    <subcellularLocation>
        <location evidence="1">Cell membrane</location>
        <topology evidence="1">Multi-pass membrane protein</topology>
    </subcellularLocation>
</comment>
<dbReference type="CDD" id="cd01949">
    <property type="entry name" value="GGDEF"/>
    <property type="match status" value="1"/>
</dbReference>
<sequence>MRSRRLSSFFEFTPLGMLLPAALTLALFGGSIFLYLLPSIHNAFMNDRRENIRMLTGTVINTLAHLQQRVEAGELGPDEARDMGRELVRAMRYGPEGKDYFWINDETPRMVMHPYIPELEGRELTEYTDTEGKALFMEFIRAAETPQGGFVNYHWQWKDQPEILARKLSYVRKFEPWGWIVGTGIYLDDVQGELAGYRNRLAVIFMAILLVVAGIEIYVLRKFARGARERAKIRLQRERLLDALRSGEERYRTIADFAYDWEMWIDTDGGVVYCSPACERISGHPPERFFERPGLLREVIVPEDREAWDKYLIFINTEVGGSLDFRIVTRSGQTRWIGVVGRAVSGIGMKPLGIRCSFRDITDRKEMEEQLRHQALHDPLTELANRTLCLDRIGQAMRRAGRRGNYYFAVVFLDLDRFKIINDSLGHRFGDMVLVETANRLARHVRTLDTVSRFGGDEFVLLLDELASPGEAIRIVKRIREELAQPFLFGGHEVQTTASFGIVLSPVPDIRSSEVLQRANIAMHQAKEAGRNRFKVFTARMLESAVDQLTMENDMRRGLESGEFHVEFQPIMDLGGSDIMGFEALARWQHPERGSIPPSEFIPMAEESGIILKLGEWVLRESLLTLARWRKKTSGAEDIFISVNLSGKQFARAELDKLVIDALRAASLPPEALKLEITESALMDHPETAINVLKRLRRIGVRFSIDDFGTGYSSLSQLQQLPVDTLKVDRSFISRMKTDPENMEIVRAVIALAHSLGLDVVAEGVEDAGQLCSLMELRCESVQGFYFHKPLAPHDAEALLQRRAEGGDASPGQRMREARQGCRDARSSDDAGSA</sequence>
<dbReference type="FunFam" id="3.20.20.450:FF:000001">
    <property type="entry name" value="Cyclic di-GMP phosphodiesterase yahA"/>
    <property type="match status" value="1"/>
</dbReference>
<dbReference type="GO" id="GO:0005886">
    <property type="term" value="C:plasma membrane"/>
    <property type="evidence" value="ECO:0007669"/>
    <property type="project" value="UniProtKB-SubCell"/>
</dbReference>
<feature type="domain" description="GGDEF" evidence="11">
    <location>
        <begin position="406"/>
        <end position="539"/>
    </location>
</feature>
<dbReference type="SUPFAM" id="SSF55073">
    <property type="entry name" value="Nucleotide cyclase"/>
    <property type="match status" value="1"/>
</dbReference>
<dbReference type="InterPro" id="IPR035965">
    <property type="entry name" value="PAS-like_dom_sf"/>
</dbReference>
<feature type="compositionally biased region" description="Basic and acidic residues" evidence="6">
    <location>
        <begin position="814"/>
        <end position="834"/>
    </location>
</feature>
<dbReference type="Proteomes" id="UP000461162">
    <property type="component" value="Unassembled WGS sequence"/>
</dbReference>
<dbReference type="EMBL" id="WODC01000003">
    <property type="protein sequence ID" value="MUM77263.1"/>
    <property type="molecule type" value="Genomic_DNA"/>
</dbReference>
<dbReference type="SUPFAM" id="SSF55785">
    <property type="entry name" value="PYP-like sensor domain (PAS domain)"/>
    <property type="match status" value="1"/>
</dbReference>
<evidence type="ECO:0000313" key="12">
    <source>
        <dbReference type="EMBL" id="MUM77263.1"/>
    </source>
</evidence>
<dbReference type="AlphaFoldDB" id="A0A7K1KME8"/>
<dbReference type="SMART" id="SM00267">
    <property type="entry name" value="GGDEF"/>
    <property type="match status" value="1"/>
</dbReference>
<keyword evidence="4 7" id="KW-1133">Transmembrane helix</keyword>
<dbReference type="SMART" id="SM00052">
    <property type="entry name" value="EAL"/>
    <property type="match status" value="1"/>
</dbReference>
<dbReference type="PANTHER" id="PTHR44757">
    <property type="entry name" value="DIGUANYLATE CYCLASE DGCP"/>
    <property type="match status" value="1"/>
</dbReference>
<feature type="domain" description="EAL" evidence="10">
    <location>
        <begin position="548"/>
        <end position="804"/>
    </location>
</feature>
<dbReference type="Gene3D" id="3.20.20.450">
    <property type="entry name" value="EAL domain"/>
    <property type="match status" value="1"/>
</dbReference>
<dbReference type="Gene3D" id="3.30.70.270">
    <property type="match status" value="1"/>
</dbReference>
<dbReference type="InterPro" id="IPR000014">
    <property type="entry name" value="PAS"/>
</dbReference>
<dbReference type="InterPro" id="IPR000700">
    <property type="entry name" value="PAS-assoc_C"/>
</dbReference>
<name>A0A7K1KME8_9BACT</name>
<evidence type="ECO:0000259" key="9">
    <source>
        <dbReference type="PROSITE" id="PS50113"/>
    </source>
</evidence>
<keyword evidence="2" id="KW-1003">Cell membrane</keyword>
<dbReference type="InterPro" id="IPR000160">
    <property type="entry name" value="GGDEF_dom"/>
</dbReference>
<dbReference type="SMART" id="SM00086">
    <property type="entry name" value="PAC"/>
    <property type="match status" value="1"/>
</dbReference>
<protein>
    <submittedName>
        <fullName evidence="12">EAL domain-containing protein</fullName>
    </submittedName>
</protein>
<dbReference type="InterPro" id="IPR001610">
    <property type="entry name" value="PAC"/>
</dbReference>
<evidence type="ECO:0000256" key="5">
    <source>
        <dbReference type="ARBA" id="ARBA00023136"/>
    </source>
</evidence>
<dbReference type="InterPro" id="IPR043128">
    <property type="entry name" value="Rev_trsase/Diguanyl_cyclase"/>
</dbReference>
<dbReference type="PROSITE" id="PS50113">
    <property type="entry name" value="PAC"/>
    <property type="match status" value="1"/>
</dbReference>
<feature type="transmembrane region" description="Helical" evidence="7">
    <location>
        <begin position="12"/>
        <end position="37"/>
    </location>
</feature>
<gene>
    <name evidence="12" type="ORF">GKC30_06430</name>
</gene>
<organism evidence="12 13">
    <name type="scientific">Pseudodesulfovibrio alkaliphilus</name>
    <dbReference type="NCBI Taxonomy" id="2661613"/>
    <lineage>
        <taxon>Bacteria</taxon>
        <taxon>Pseudomonadati</taxon>
        <taxon>Thermodesulfobacteriota</taxon>
        <taxon>Desulfovibrionia</taxon>
        <taxon>Desulfovibrionales</taxon>
        <taxon>Desulfovibrionaceae</taxon>
    </lineage>
</organism>
<feature type="transmembrane region" description="Helical" evidence="7">
    <location>
        <begin position="201"/>
        <end position="220"/>
    </location>
</feature>
<dbReference type="PANTHER" id="PTHR44757:SF2">
    <property type="entry name" value="BIOFILM ARCHITECTURE MAINTENANCE PROTEIN MBAA"/>
    <property type="match status" value="1"/>
</dbReference>
<dbReference type="CDD" id="cd01948">
    <property type="entry name" value="EAL"/>
    <property type="match status" value="1"/>
</dbReference>
<feature type="domain" description="PAC" evidence="9">
    <location>
        <begin position="321"/>
        <end position="373"/>
    </location>
</feature>
<proteinExistence type="predicted"/>
<dbReference type="CDD" id="cd00130">
    <property type="entry name" value="PAS"/>
    <property type="match status" value="1"/>
</dbReference>
<evidence type="ECO:0000256" key="7">
    <source>
        <dbReference type="SAM" id="Phobius"/>
    </source>
</evidence>
<dbReference type="InterPro" id="IPR033480">
    <property type="entry name" value="sCache_2"/>
</dbReference>
<dbReference type="Pfam" id="PF17200">
    <property type="entry name" value="sCache_2"/>
    <property type="match status" value="1"/>
</dbReference>
<dbReference type="PROSITE" id="PS50883">
    <property type="entry name" value="EAL"/>
    <property type="match status" value="1"/>
</dbReference>
<dbReference type="InterPro" id="IPR029787">
    <property type="entry name" value="Nucleotide_cyclase"/>
</dbReference>
<evidence type="ECO:0000259" key="11">
    <source>
        <dbReference type="PROSITE" id="PS50887"/>
    </source>
</evidence>
<dbReference type="InterPro" id="IPR052155">
    <property type="entry name" value="Biofilm_reg_signaling"/>
</dbReference>
<comment type="caution">
    <text evidence="12">The sequence shown here is derived from an EMBL/GenBank/DDBJ whole genome shotgun (WGS) entry which is preliminary data.</text>
</comment>
<dbReference type="Gene3D" id="3.30.450.20">
    <property type="entry name" value="PAS domain"/>
    <property type="match status" value="2"/>
</dbReference>
<dbReference type="Pfam" id="PF08447">
    <property type="entry name" value="PAS_3"/>
    <property type="match status" value="1"/>
</dbReference>
<dbReference type="Pfam" id="PF00563">
    <property type="entry name" value="EAL"/>
    <property type="match status" value="1"/>
</dbReference>
<evidence type="ECO:0000256" key="6">
    <source>
        <dbReference type="SAM" id="MobiDB-lite"/>
    </source>
</evidence>
<dbReference type="RefSeq" id="WP_155933225.1">
    <property type="nucleotide sequence ID" value="NZ_WODC01000003.1"/>
</dbReference>